<dbReference type="Gene3D" id="3.40.50.1460">
    <property type="match status" value="1"/>
</dbReference>
<evidence type="ECO:0000259" key="2">
    <source>
        <dbReference type="Pfam" id="PF00656"/>
    </source>
</evidence>
<feature type="domain" description="Peptidase C14 caspase" evidence="2">
    <location>
        <begin position="15"/>
        <end position="249"/>
    </location>
</feature>
<accession>A0ABQ0LBR0</accession>
<name>A0ABQ0LBR0_MYCCL</name>
<gene>
    <name evidence="3" type="ORF">MCHLO_05430</name>
</gene>
<evidence type="ECO:0000313" key="3">
    <source>
        <dbReference type="EMBL" id="GAT47992.1"/>
    </source>
</evidence>
<dbReference type="Proteomes" id="UP000815677">
    <property type="component" value="Unassembled WGS sequence"/>
</dbReference>
<proteinExistence type="inferred from homology"/>
<keyword evidence="4" id="KW-1185">Reference proteome</keyword>
<sequence length="458" mass="50889">MQRPPQGLRYHLLRIAIDKYQNGTAFPVLHGCLNDAEHVRRCFKDFYGKPVSDHYLFNGKATRKNVLSAFRGLIDNDKILQKDLIIIFYAGHGSTASLVDAGRRHILGTVETLCPVDDATHDIKSIPDFTIIALLRALASKKGNNIVFICDSCHAGGLARGSEESEDDSLQRRTHPAALRHSFDLDVDVEILADCARIERVPNGFRAKNDAFVFLAACGKFDLAYEDYSQQPVSGRFTKALISRLRALRDEGRLTVTSYSNLIEQLDLSSPNSRQVQTPEAHGRFVDWILFTTRTSQMRFRVGESGDIVPVSIGLIHGVVEGSILLTSETTELACLDVGQLSAQAQRNRGRGTNPWYSSSWAKIHRWNTGALSLSVQDGLWLDRRTITSTSHPLRIVTNWADVVVRPKDASSVSLAVVRSDKQLWKSLPVQLKTVLRPERISCINLGSALGTRIFEAG</sequence>
<evidence type="ECO:0000256" key="1">
    <source>
        <dbReference type="ARBA" id="ARBA00009005"/>
    </source>
</evidence>
<dbReference type="PANTHER" id="PTHR48104">
    <property type="entry name" value="METACASPASE-4"/>
    <property type="match status" value="1"/>
</dbReference>
<dbReference type="InterPro" id="IPR011600">
    <property type="entry name" value="Pept_C14_caspase"/>
</dbReference>
<protein>
    <recommendedName>
        <fullName evidence="2">Peptidase C14 caspase domain-containing protein</fullName>
    </recommendedName>
</protein>
<comment type="similarity">
    <text evidence="1">Belongs to the peptidase C14B family.</text>
</comment>
<dbReference type="EMBL" id="DF844096">
    <property type="protein sequence ID" value="GAT47992.1"/>
    <property type="molecule type" value="Genomic_DNA"/>
</dbReference>
<dbReference type="InterPro" id="IPR050452">
    <property type="entry name" value="Metacaspase"/>
</dbReference>
<reference evidence="3" key="1">
    <citation type="submission" date="2014-09" db="EMBL/GenBank/DDBJ databases">
        <title>Genome sequence of the luminous mushroom Mycena chlorophos for searching fungal bioluminescence genes.</title>
        <authorList>
            <person name="Tanaka Y."/>
            <person name="Kasuga D."/>
            <person name="Oba Y."/>
            <person name="Hase S."/>
            <person name="Sato K."/>
            <person name="Oba Y."/>
            <person name="Sakakibara Y."/>
        </authorList>
    </citation>
    <scope>NUCLEOTIDE SEQUENCE</scope>
</reference>
<dbReference type="Pfam" id="PF00656">
    <property type="entry name" value="Peptidase_C14"/>
    <property type="match status" value="1"/>
</dbReference>
<organism evidence="3 4">
    <name type="scientific">Mycena chlorophos</name>
    <name type="common">Agaric fungus</name>
    <name type="synonym">Agaricus chlorophos</name>
    <dbReference type="NCBI Taxonomy" id="658473"/>
    <lineage>
        <taxon>Eukaryota</taxon>
        <taxon>Fungi</taxon>
        <taxon>Dikarya</taxon>
        <taxon>Basidiomycota</taxon>
        <taxon>Agaricomycotina</taxon>
        <taxon>Agaricomycetes</taxon>
        <taxon>Agaricomycetidae</taxon>
        <taxon>Agaricales</taxon>
        <taxon>Marasmiineae</taxon>
        <taxon>Mycenaceae</taxon>
        <taxon>Mycena</taxon>
    </lineage>
</organism>
<evidence type="ECO:0000313" key="4">
    <source>
        <dbReference type="Proteomes" id="UP000815677"/>
    </source>
</evidence>
<dbReference type="PANTHER" id="PTHR48104:SF30">
    <property type="entry name" value="METACASPASE-1"/>
    <property type="match status" value="1"/>
</dbReference>